<name>A0A816RXT4_BRANA</name>
<dbReference type="EMBL" id="HG994360">
    <property type="protein sequence ID" value="CAF2081145.1"/>
    <property type="molecule type" value="Genomic_DNA"/>
</dbReference>
<evidence type="ECO:0000256" key="1">
    <source>
        <dbReference type="ARBA" id="ARBA00009374"/>
    </source>
</evidence>
<accession>A0A816RXT4</accession>
<evidence type="ECO:0000256" key="2">
    <source>
        <dbReference type="ARBA" id="ARBA00022723"/>
    </source>
</evidence>
<dbReference type="InterPro" id="IPR044533">
    <property type="entry name" value="FLZ1/2/3"/>
</dbReference>
<evidence type="ECO:0000313" key="7">
    <source>
        <dbReference type="EMBL" id="CAF2081145.1"/>
    </source>
</evidence>
<sequence>MAHRRDPHNISYFTNQCILCKKMIDPNKSDIYMYNDAPYCTEECREKQLKADGINIKDDGKTGKDKKKKTGAKK</sequence>
<dbReference type="InterPro" id="IPR007650">
    <property type="entry name" value="Zf-FLZ_dom"/>
</dbReference>
<feature type="domain" description="FLZ-type" evidence="6">
    <location>
        <begin position="12"/>
        <end position="56"/>
    </location>
</feature>
<feature type="region of interest" description="Disordered" evidence="5">
    <location>
        <begin position="55"/>
        <end position="74"/>
    </location>
</feature>
<organism evidence="7">
    <name type="scientific">Brassica napus</name>
    <name type="common">Rape</name>
    <dbReference type="NCBI Taxonomy" id="3708"/>
    <lineage>
        <taxon>Eukaryota</taxon>
        <taxon>Viridiplantae</taxon>
        <taxon>Streptophyta</taxon>
        <taxon>Embryophyta</taxon>
        <taxon>Tracheophyta</taxon>
        <taxon>Spermatophyta</taxon>
        <taxon>Magnoliopsida</taxon>
        <taxon>eudicotyledons</taxon>
        <taxon>Gunneridae</taxon>
        <taxon>Pentapetalae</taxon>
        <taxon>rosids</taxon>
        <taxon>malvids</taxon>
        <taxon>Brassicales</taxon>
        <taxon>Brassicaceae</taxon>
        <taxon>Brassiceae</taxon>
        <taxon>Brassica</taxon>
    </lineage>
</organism>
<feature type="compositionally biased region" description="Basic residues" evidence="5">
    <location>
        <begin position="64"/>
        <end position="74"/>
    </location>
</feature>
<gene>
    <name evidence="7" type="ORF">DARMORV10_A06P01610.1</name>
    <name evidence="8" type="ORF">DARMORV10_A06P01620.1</name>
</gene>
<dbReference type="PANTHER" id="PTHR46057:SF9">
    <property type="entry name" value="FCS-LIKE ZINC FINGER 1"/>
    <property type="match status" value="1"/>
</dbReference>
<dbReference type="PROSITE" id="PS51795">
    <property type="entry name" value="ZF_FLZ"/>
    <property type="match status" value="1"/>
</dbReference>
<evidence type="ECO:0000256" key="5">
    <source>
        <dbReference type="SAM" id="MobiDB-lite"/>
    </source>
</evidence>
<keyword evidence="2" id="KW-0479">Metal-binding</keyword>
<keyword evidence="3" id="KW-0862">Zinc</keyword>
<dbReference type="Pfam" id="PF04570">
    <property type="entry name" value="zf-FLZ"/>
    <property type="match status" value="1"/>
</dbReference>
<proteinExistence type="inferred from homology"/>
<reference evidence="7" key="1">
    <citation type="submission" date="2021-01" db="EMBL/GenBank/DDBJ databases">
        <authorList>
            <consortium name="Genoscope - CEA"/>
            <person name="William W."/>
        </authorList>
    </citation>
    <scope>NUCLEOTIDE SEQUENCE</scope>
</reference>
<dbReference type="EMBL" id="HG994360">
    <property type="protein sequence ID" value="CAF2081148.1"/>
    <property type="molecule type" value="Genomic_DNA"/>
</dbReference>
<keyword evidence="3" id="KW-0863">Zinc-finger</keyword>
<evidence type="ECO:0000313" key="8">
    <source>
        <dbReference type="EMBL" id="CAF2081148.1"/>
    </source>
</evidence>
<dbReference type="PANTHER" id="PTHR46057">
    <property type="entry name" value="FCS-LIKE ZINC FINGER 1-RELATED"/>
    <property type="match status" value="1"/>
</dbReference>
<evidence type="ECO:0000256" key="3">
    <source>
        <dbReference type="ARBA" id="ARBA00022771"/>
    </source>
</evidence>
<dbReference type="AlphaFoldDB" id="A0A816RXT4"/>
<dbReference type="GO" id="GO:0008270">
    <property type="term" value="F:zinc ion binding"/>
    <property type="evidence" value="ECO:0007669"/>
    <property type="project" value="UniProtKB-KW"/>
</dbReference>
<dbReference type="Proteomes" id="UP001295469">
    <property type="component" value="Chromosome A06"/>
</dbReference>
<feature type="zinc finger region" description="FLZ-type" evidence="4">
    <location>
        <begin position="12"/>
        <end position="56"/>
    </location>
</feature>
<comment type="similarity">
    <text evidence="1">Belongs to the FLZ family.</text>
</comment>
<evidence type="ECO:0000256" key="4">
    <source>
        <dbReference type="PROSITE-ProRule" id="PRU01131"/>
    </source>
</evidence>
<evidence type="ECO:0000259" key="6">
    <source>
        <dbReference type="PROSITE" id="PS51795"/>
    </source>
</evidence>
<protein>
    <submittedName>
        <fullName evidence="7">(rape) hypothetical protein</fullName>
    </submittedName>
</protein>